<protein>
    <recommendedName>
        <fullName evidence="5">AsmA-like C-terminal region</fullName>
    </recommendedName>
</protein>
<keyword evidence="2" id="KW-0812">Transmembrane</keyword>
<reference evidence="3" key="1">
    <citation type="submission" date="2021-01" db="EMBL/GenBank/DDBJ databases">
        <title>Modified the classification status of verrucomicrobia.</title>
        <authorList>
            <person name="Feng X."/>
        </authorList>
    </citation>
    <scope>NUCLEOTIDE SEQUENCE</scope>
    <source>
        <strain evidence="3">_KCTC 22039</strain>
    </source>
</reference>
<comment type="caution">
    <text evidence="3">The sequence shown here is derived from an EMBL/GenBank/DDBJ whole genome shotgun (WGS) entry which is preliminary data.</text>
</comment>
<evidence type="ECO:0000256" key="2">
    <source>
        <dbReference type="SAM" id="Phobius"/>
    </source>
</evidence>
<feature type="region of interest" description="Disordered" evidence="1">
    <location>
        <begin position="818"/>
        <end position="838"/>
    </location>
</feature>
<dbReference type="GO" id="GO:0005886">
    <property type="term" value="C:plasma membrane"/>
    <property type="evidence" value="ECO:0007669"/>
    <property type="project" value="TreeGrafter"/>
</dbReference>
<dbReference type="PANTHER" id="PTHR30441">
    <property type="entry name" value="DUF748 DOMAIN-CONTAINING PROTEIN"/>
    <property type="match status" value="1"/>
</dbReference>
<organism evidence="3 4">
    <name type="scientific">Persicirhabdus sediminis</name>
    <dbReference type="NCBI Taxonomy" id="454144"/>
    <lineage>
        <taxon>Bacteria</taxon>
        <taxon>Pseudomonadati</taxon>
        <taxon>Verrucomicrobiota</taxon>
        <taxon>Verrucomicrobiia</taxon>
        <taxon>Verrucomicrobiales</taxon>
        <taxon>Verrucomicrobiaceae</taxon>
        <taxon>Persicirhabdus</taxon>
    </lineage>
</organism>
<gene>
    <name evidence="3" type="ORF">JIN82_05625</name>
</gene>
<dbReference type="AlphaFoldDB" id="A0A8J7MCI1"/>
<dbReference type="InterPro" id="IPR052894">
    <property type="entry name" value="AsmA-related"/>
</dbReference>
<dbReference type="PANTHER" id="PTHR30441:SF8">
    <property type="entry name" value="DUF748 DOMAIN-CONTAINING PROTEIN"/>
    <property type="match status" value="1"/>
</dbReference>
<evidence type="ECO:0008006" key="5">
    <source>
        <dbReference type="Google" id="ProtNLM"/>
    </source>
</evidence>
<accession>A0A8J7MCI1</accession>
<dbReference type="Proteomes" id="UP000624703">
    <property type="component" value="Unassembled WGS sequence"/>
</dbReference>
<keyword evidence="2" id="KW-1133">Transmembrane helix</keyword>
<keyword evidence="2" id="KW-0472">Membrane</keyword>
<name>A0A8J7MCI1_9BACT</name>
<feature type="transmembrane region" description="Helical" evidence="2">
    <location>
        <begin position="12"/>
        <end position="32"/>
    </location>
</feature>
<sequence>MFIKRLLRQCRLCLFLAGSLIVVLVVAAMVYYNEVGLDEKWRTKIAAEIEQLGIVADFDNVHYDPSRGLVAKGVTIYEDATREVISANMASMIIDIDKSKLMRGEGIRVNKLHLRGVHISLAVDPADPSSEHIDIHDLKGNIYLPEADVLQANSLSGYVSGINIQLDAKLWGRKFIDESKPASEKDVVAHASRLRLITETIKELKQWHWPDESPPVLKVFVEGNLTNPQDLRVDLEIIAKELNKGDRTLRDVLIRGDFKNQLITVDQLAFKFKDGQLKGQADYHMATKRGRFIADSSIDLEAMLEEYFGLEIELPVVLDAPPNIHCSGDFTIREGQLPDLRLVGRFNDASGTILKTEFDAISGDVSWKSNGDVYITNLQAKRLDGELSGRCLHKNGKIRFEFDSTLPYSSFNPLLASIKSEKGQQALSRAKLGKKSKIHLKASGEYDLHNKAEWLVSGRVQLDKFAYKKVDLHHASADFDINPTRLIFDDINIRSDHRDYKLYKKWGGPSSGKVTADQVEVNFADKMVHIKNANGTVWPAPIVRLFHTKVADHIEQYRFHHPPSLSANGSFDLVGPWPKTDFFINVKSKGITDYKLLGEDVPVRGLSGKVHITQGRVDVTKLDFVACQGSIEGNINVKTTNPKLVTYKGNFHGERIHLGDIGRIYDFDANQGLITGNIEFSGAANDIRKFNGSGDAGLENGNLFSIPMLGPLSPLIGGILNDKDIAREQVENASMSFVIRDGIIYSNDFIAASNTIKFTGEGNIDMKTKVVDATMRMNAKGPLGILMIPLKPFAGLFQFQGSGTLSSAKWRAVVFSSPKKGKNDPIFSKAPKAQQVRE</sequence>
<keyword evidence="4" id="KW-1185">Reference proteome</keyword>
<dbReference type="RefSeq" id="WP_200310662.1">
    <property type="nucleotide sequence ID" value="NZ_JAENIM010000029.1"/>
</dbReference>
<evidence type="ECO:0000313" key="3">
    <source>
        <dbReference type="EMBL" id="MBK1790632.1"/>
    </source>
</evidence>
<evidence type="ECO:0000313" key="4">
    <source>
        <dbReference type="Proteomes" id="UP000624703"/>
    </source>
</evidence>
<dbReference type="GO" id="GO:0090313">
    <property type="term" value="P:regulation of protein targeting to membrane"/>
    <property type="evidence" value="ECO:0007669"/>
    <property type="project" value="TreeGrafter"/>
</dbReference>
<evidence type="ECO:0000256" key="1">
    <source>
        <dbReference type="SAM" id="MobiDB-lite"/>
    </source>
</evidence>
<proteinExistence type="predicted"/>
<dbReference type="EMBL" id="JAENIM010000029">
    <property type="protein sequence ID" value="MBK1790632.1"/>
    <property type="molecule type" value="Genomic_DNA"/>
</dbReference>